<dbReference type="Proteomes" id="UP001597120">
    <property type="component" value="Unassembled WGS sequence"/>
</dbReference>
<dbReference type="PROSITE" id="PS51464">
    <property type="entry name" value="SIS"/>
    <property type="match status" value="1"/>
</dbReference>
<dbReference type="PROSITE" id="PS51071">
    <property type="entry name" value="HTH_RPIR"/>
    <property type="match status" value="1"/>
</dbReference>
<dbReference type="PANTHER" id="PTHR30514">
    <property type="entry name" value="GLUCOKINASE"/>
    <property type="match status" value="1"/>
</dbReference>
<dbReference type="InterPro" id="IPR036388">
    <property type="entry name" value="WH-like_DNA-bd_sf"/>
</dbReference>
<dbReference type="Gene3D" id="3.40.50.10490">
    <property type="entry name" value="Glucose-6-phosphate isomerase like protein, domain 1"/>
    <property type="match status" value="1"/>
</dbReference>
<protein>
    <submittedName>
        <fullName evidence="6">MurR/RpiR family transcriptional regulator</fullName>
    </submittedName>
</protein>
<reference evidence="7" key="1">
    <citation type="journal article" date="2019" name="Int. J. Syst. Evol. Microbiol.">
        <title>The Global Catalogue of Microorganisms (GCM) 10K type strain sequencing project: providing services to taxonomists for standard genome sequencing and annotation.</title>
        <authorList>
            <consortium name="The Broad Institute Genomics Platform"/>
            <consortium name="The Broad Institute Genome Sequencing Center for Infectious Disease"/>
            <person name="Wu L."/>
            <person name="Ma J."/>
        </authorList>
    </citation>
    <scope>NUCLEOTIDE SEQUENCE [LARGE SCALE GENOMIC DNA]</scope>
    <source>
        <strain evidence="7">CCUG 57263</strain>
    </source>
</reference>
<name>A0ABW3DF38_9BACL</name>
<dbReference type="RefSeq" id="WP_144936859.1">
    <property type="nucleotide sequence ID" value="NZ_JBHTIU010000090.1"/>
</dbReference>
<feature type="domain" description="HTH rpiR-type" evidence="4">
    <location>
        <begin position="1"/>
        <end position="77"/>
    </location>
</feature>
<dbReference type="Pfam" id="PF01418">
    <property type="entry name" value="HTH_6"/>
    <property type="match status" value="1"/>
</dbReference>
<dbReference type="InterPro" id="IPR047640">
    <property type="entry name" value="RpiR-like"/>
</dbReference>
<dbReference type="SUPFAM" id="SSF53697">
    <property type="entry name" value="SIS domain"/>
    <property type="match status" value="1"/>
</dbReference>
<evidence type="ECO:0000259" key="5">
    <source>
        <dbReference type="PROSITE" id="PS51464"/>
    </source>
</evidence>
<keyword evidence="1" id="KW-0805">Transcription regulation</keyword>
<evidence type="ECO:0000256" key="2">
    <source>
        <dbReference type="ARBA" id="ARBA00023125"/>
    </source>
</evidence>
<dbReference type="InterPro" id="IPR001347">
    <property type="entry name" value="SIS_dom"/>
</dbReference>
<evidence type="ECO:0000259" key="4">
    <source>
        <dbReference type="PROSITE" id="PS51071"/>
    </source>
</evidence>
<organism evidence="6 7">
    <name type="scientific">Paenibacillus residui</name>
    <dbReference type="NCBI Taxonomy" id="629724"/>
    <lineage>
        <taxon>Bacteria</taxon>
        <taxon>Bacillati</taxon>
        <taxon>Bacillota</taxon>
        <taxon>Bacilli</taxon>
        <taxon>Bacillales</taxon>
        <taxon>Paenibacillaceae</taxon>
        <taxon>Paenibacillus</taxon>
    </lineage>
</organism>
<evidence type="ECO:0000313" key="7">
    <source>
        <dbReference type="Proteomes" id="UP001597120"/>
    </source>
</evidence>
<keyword evidence="3" id="KW-0804">Transcription</keyword>
<feature type="domain" description="SIS" evidence="5">
    <location>
        <begin position="122"/>
        <end position="257"/>
    </location>
</feature>
<keyword evidence="2" id="KW-0238">DNA-binding</keyword>
<evidence type="ECO:0000256" key="3">
    <source>
        <dbReference type="ARBA" id="ARBA00023163"/>
    </source>
</evidence>
<dbReference type="InterPro" id="IPR035472">
    <property type="entry name" value="RpiR-like_SIS"/>
</dbReference>
<sequence>MRFEQKVEAAFDALSPGMKKIAYFAAKEMKQAAITPARKLGKLAGVSEATVHRFARQLGYGSFSAMQSDLQAQVLEVRPVQRLLQSAEADYAASWLEEHFRLECDNLQATAELKQEDRIEAAAKLLIRANRIAIAGWRAGLAVTSPLSYILRYMLGEGELIPQGECAEFAARLTAGDVLFVCGFPRYCGRTMKVSEAAREAGVPLIALTDSPLSPFARLADVVLLAATRSGGFLDSYIAPLAVVNALVQRIARLDKERVALNLLRTETHFRGFDSQFIWPTGSKEGE</sequence>
<dbReference type="InterPro" id="IPR046348">
    <property type="entry name" value="SIS_dom_sf"/>
</dbReference>
<dbReference type="SUPFAM" id="SSF46689">
    <property type="entry name" value="Homeodomain-like"/>
    <property type="match status" value="1"/>
</dbReference>
<dbReference type="CDD" id="cd05013">
    <property type="entry name" value="SIS_RpiR"/>
    <property type="match status" value="1"/>
</dbReference>
<dbReference type="PANTHER" id="PTHR30514:SF18">
    <property type="entry name" value="RPIR-FAMILY TRANSCRIPTIONAL REGULATOR"/>
    <property type="match status" value="1"/>
</dbReference>
<dbReference type="EMBL" id="JBHTIU010000090">
    <property type="protein sequence ID" value="MFD0871840.1"/>
    <property type="molecule type" value="Genomic_DNA"/>
</dbReference>
<evidence type="ECO:0000256" key="1">
    <source>
        <dbReference type="ARBA" id="ARBA00023015"/>
    </source>
</evidence>
<comment type="caution">
    <text evidence="6">The sequence shown here is derived from an EMBL/GenBank/DDBJ whole genome shotgun (WGS) entry which is preliminary data.</text>
</comment>
<dbReference type="InterPro" id="IPR000281">
    <property type="entry name" value="HTH_RpiR"/>
</dbReference>
<keyword evidence="7" id="KW-1185">Reference proteome</keyword>
<evidence type="ECO:0000313" key="6">
    <source>
        <dbReference type="EMBL" id="MFD0871840.1"/>
    </source>
</evidence>
<dbReference type="Gene3D" id="1.10.10.10">
    <property type="entry name" value="Winged helix-like DNA-binding domain superfamily/Winged helix DNA-binding domain"/>
    <property type="match status" value="1"/>
</dbReference>
<dbReference type="InterPro" id="IPR009057">
    <property type="entry name" value="Homeodomain-like_sf"/>
</dbReference>
<dbReference type="Pfam" id="PF01380">
    <property type="entry name" value="SIS"/>
    <property type="match status" value="1"/>
</dbReference>
<proteinExistence type="predicted"/>
<gene>
    <name evidence="6" type="ORF">ACFQ03_22185</name>
</gene>
<accession>A0ABW3DF38</accession>